<keyword evidence="9 11" id="KW-0472">Membrane</keyword>
<comment type="similarity">
    <text evidence="2">Belongs to the GSP M family.</text>
</comment>
<sequence length="192" mass="21063">MKAWWQNLAASERRLLMIGVGLIGLTMLWLFVWRPLAAHHQLLQLDLADAQAAHAEMQSQRGEILALRGTSPSAVAASNGSLHTTVIAALKQFQLDGAGTTSEEKDKKTVNLKLEAKPFDTLAKFLAAMETQQAANTTSMSLKPADKPGTVVTHKSPYNDEKTHPNPRRYSQFPAGFFDAITRPFARVAIAR</sequence>
<evidence type="ECO:0000256" key="11">
    <source>
        <dbReference type="SAM" id="Phobius"/>
    </source>
</evidence>
<comment type="subcellular location">
    <subcellularLocation>
        <location evidence="1">Cell inner membrane</location>
        <topology evidence="1">Single-pass membrane protein</topology>
    </subcellularLocation>
</comment>
<evidence type="ECO:0000256" key="9">
    <source>
        <dbReference type="ARBA" id="ARBA00023136"/>
    </source>
</evidence>
<dbReference type="EMBL" id="MTEJ01000627">
    <property type="protein sequence ID" value="OQX00712.1"/>
    <property type="molecule type" value="Genomic_DNA"/>
</dbReference>
<name>A0A1Y1Q9R1_9GAMM</name>
<dbReference type="GO" id="GO:0005886">
    <property type="term" value="C:plasma membrane"/>
    <property type="evidence" value="ECO:0007669"/>
    <property type="project" value="UniProtKB-SubCell"/>
</dbReference>
<dbReference type="Pfam" id="PF04612">
    <property type="entry name" value="T2SSM"/>
    <property type="match status" value="1"/>
</dbReference>
<dbReference type="STRING" id="1123401.GCA_000621325_01625"/>
<evidence type="ECO:0000256" key="7">
    <source>
        <dbReference type="ARBA" id="ARBA00022927"/>
    </source>
</evidence>
<dbReference type="InterPro" id="IPR023229">
    <property type="entry name" value="T2SS_M_periplasmic_sf"/>
</dbReference>
<evidence type="ECO:0000256" key="3">
    <source>
        <dbReference type="ARBA" id="ARBA00022448"/>
    </source>
</evidence>
<protein>
    <recommendedName>
        <fullName evidence="14">General secretion pathway protein GspM</fullName>
    </recommendedName>
</protein>
<organism evidence="12 13">
    <name type="scientific">Thiothrix lacustris</name>
    <dbReference type="NCBI Taxonomy" id="525917"/>
    <lineage>
        <taxon>Bacteria</taxon>
        <taxon>Pseudomonadati</taxon>
        <taxon>Pseudomonadota</taxon>
        <taxon>Gammaproteobacteria</taxon>
        <taxon>Thiotrichales</taxon>
        <taxon>Thiotrichaceae</taxon>
        <taxon>Thiothrix</taxon>
    </lineage>
</organism>
<evidence type="ECO:0000256" key="5">
    <source>
        <dbReference type="ARBA" id="ARBA00022519"/>
    </source>
</evidence>
<evidence type="ECO:0000256" key="1">
    <source>
        <dbReference type="ARBA" id="ARBA00004377"/>
    </source>
</evidence>
<dbReference type="SUPFAM" id="SSF103054">
    <property type="entry name" value="General secretion pathway protein M, EpsM"/>
    <property type="match status" value="1"/>
</dbReference>
<dbReference type="GO" id="GO:0015627">
    <property type="term" value="C:type II protein secretion system complex"/>
    <property type="evidence" value="ECO:0007669"/>
    <property type="project" value="InterPro"/>
</dbReference>
<accession>A0A1Y1Q9R1</accession>
<keyword evidence="5" id="KW-0997">Cell inner membrane</keyword>
<keyword evidence="3" id="KW-0813">Transport</keyword>
<evidence type="ECO:0000313" key="12">
    <source>
        <dbReference type="EMBL" id="OQX00712.1"/>
    </source>
</evidence>
<dbReference type="GO" id="GO:0015628">
    <property type="term" value="P:protein secretion by the type II secretion system"/>
    <property type="evidence" value="ECO:0007669"/>
    <property type="project" value="InterPro"/>
</dbReference>
<gene>
    <name evidence="12" type="ORF">BWK73_47785</name>
</gene>
<feature type="transmembrane region" description="Helical" evidence="11">
    <location>
        <begin position="15"/>
        <end position="33"/>
    </location>
</feature>
<dbReference type="Gene3D" id="3.30.1360.100">
    <property type="entry name" value="General secretion pathway protein M, EpsM"/>
    <property type="match status" value="1"/>
</dbReference>
<reference evidence="12 13" key="1">
    <citation type="submission" date="2017-01" db="EMBL/GenBank/DDBJ databases">
        <title>Novel large sulfur bacteria in the metagenomes of groundwater-fed chemosynthetic microbial mats in the Lake Huron basin.</title>
        <authorList>
            <person name="Sharrar A.M."/>
            <person name="Flood B.E."/>
            <person name="Bailey J.V."/>
            <person name="Jones D.S."/>
            <person name="Biddanda B."/>
            <person name="Ruberg S.A."/>
            <person name="Marcus D.N."/>
            <person name="Dick G.J."/>
        </authorList>
    </citation>
    <scope>NUCLEOTIDE SEQUENCE [LARGE SCALE GENOMIC DNA]</scope>
    <source>
        <strain evidence="12">A8</strain>
    </source>
</reference>
<feature type="region of interest" description="Disordered" evidence="10">
    <location>
        <begin position="137"/>
        <end position="167"/>
    </location>
</feature>
<evidence type="ECO:0008006" key="14">
    <source>
        <dbReference type="Google" id="ProtNLM"/>
    </source>
</evidence>
<keyword evidence="6 11" id="KW-0812">Transmembrane</keyword>
<proteinExistence type="inferred from homology"/>
<evidence type="ECO:0000256" key="4">
    <source>
        <dbReference type="ARBA" id="ARBA00022475"/>
    </source>
</evidence>
<keyword evidence="7" id="KW-0653">Protein transport</keyword>
<evidence type="ECO:0000256" key="2">
    <source>
        <dbReference type="ARBA" id="ARBA00010637"/>
    </source>
</evidence>
<evidence type="ECO:0000313" key="13">
    <source>
        <dbReference type="Proteomes" id="UP000192491"/>
    </source>
</evidence>
<comment type="caution">
    <text evidence="12">The sequence shown here is derived from an EMBL/GenBank/DDBJ whole genome shotgun (WGS) entry which is preliminary data.</text>
</comment>
<keyword evidence="8 11" id="KW-1133">Transmembrane helix</keyword>
<keyword evidence="4" id="KW-1003">Cell membrane</keyword>
<dbReference type="Proteomes" id="UP000192491">
    <property type="component" value="Unassembled WGS sequence"/>
</dbReference>
<evidence type="ECO:0000256" key="8">
    <source>
        <dbReference type="ARBA" id="ARBA00022989"/>
    </source>
</evidence>
<dbReference type="InterPro" id="IPR007690">
    <property type="entry name" value="T2SS_GspM"/>
</dbReference>
<evidence type="ECO:0000256" key="6">
    <source>
        <dbReference type="ARBA" id="ARBA00022692"/>
    </source>
</evidence>
<evidence type="ECO:0000256" key="10">
    <source>
        <dbReference type="SAM" id="MobiDB-lite"/>
    </source>
</evidence>
<dbReference type="AlphaFoldDB" id="A0A1Y1Q9R1"/>